<dbReference type="SUPFAM" id="SSF49299">
    <property type="entry name" value="PKD domain"/>
    <property type="match status" value="1"/>
</dbReference>
<evidence type="ECO:0000313" key="3">
    <source>
        <dbReference type="EMBL" id="QLY31322.1"/>
    </source>
</evidence>
<reference evidence="3 4" key="1">
    <citation type="submission" date="2020-07" db="EMBL/GenBank/DDBJ databases">
        <authorList>
            <person name="Zhuang K."/>
            <person name="Ran Y."/>
        </authorList>
    </citation>
    <scope>NUCLEOTIDE SEQUENCE [LARGE SCALE GENOMIC DNA]</scope>
    <source>
        <strain evidence="3 4">WCH-YHL-001</strain>
    </source>
</reference>
<dbReference type="Gene3D" id="3.40.50.1110">
    <property type="entry name" value="SGNH hydrolase"/>
    <property type="match status" value="1"/>
</dbReference>
<dbReference type="InterPro" id="IPR013783">
    <property type="entry name" value="Ig-like_fold"/>
</dbReference>
<feature type="domain" description="PKD" evidence="2">
    <location>
        <begin position="455"/>
        <end position="524"/>
    </location>
</feature>
<dbReference type="InterPro" id="IPR000601">
    <property type="entry name" value="PKD_dom"/>
</dbReference>
<feature type="signal peptide" evidence="1">
    <location>
        <begin position="1"/>
        <end position="30"/>
    </location>
</feature>
<dbReference type="SUPFAM" id="SSF52266">
    <property type="entry name" value="SGNH hydrolase"/>
    <property type="match status" value="1"/>
</dbReference>
<dbReference type="InterPro" id="IPR036514">
    <property type="entry name" value="SGNH_hydro_sf"/>
</dbReference>
<dbReference type="CDD" id="cd00146">
    <property type="entry name" value="PKD"/>
    <property type="match status" value="1"/>
</dbReference>
<dbReference type="PROSITE" id="PS50093">
    <property type="entry name" value="PKD"/>
    <property type="match status" value="1"/>
</dbReference>
<protein>
    <submittedName>
        <fullName evidence="3">PKD domain-containing protein</fullName>
    </submittedName>
</protein>
<dbReference type="SMART" id="SM00089">
    <property type="entry name" value="PKD"/>
    <property type="match status" value="1"/>
</dbReference>
<dbReference type="GO" id="GO:0005975">
    <property type="term" value="P:carbohydrate metabolic process"/>
    <property type="evidence" value="ECO:0007669"/>
    <property type="project" value="UniProtKB-ARBA"/>
</dbReference>
<keyword evidence="1" id="KW-0732">Signal</keyword>
<dbReference type="Proteomes" id="UP000515512">
    <property type="component" value="Chromosome"/>
</dbReference>
<name>A0A7D6VCT2_9NOCA</name>
<evidence type="ECO:0000259" key="2">
    <source>
        <dbReference type="PROSITE" id="PS50093"/>
    </source>
</evidence>
<feature type="chain" id="PRO_5027753203" evidence="1">
    <location>
        <begin position="31"/>
        <end position="538"/>
    </location>
</feature>
<dbReference type="Pfam" id="PF00801">
    <property type="entry name" value="PKD"/>
    <property type="match status" value="1"/>
</dbReference>
<gene>
    <name evidence="3" type="ORF">H0264_02860</name>
</gene>
<dbReference type="EMBL" id="CP059399">
    <property type="protein sequence ID" value="QLY31322.1"/>
    <property type="molecule type" value="Genomic_DNA"/>
</dbReference>
<dbReference type="InterPro" id="IPR022409">
    <property type="entry name" value="PKD/Chitinase_dom"/>
</dbReference>
<proteinExistence type="predicted"/>
<dbReference type="Gene3D" id="2.60.40.10">
    <property type="entry name" value="Immunoglobulins"/>
    <property type="match status" value="1"/>
</dbReference>
<sequence length="538" mass="57147">MKVWRSRRCRAALLPALLGAIAVCPTPAQAEPLSDLPLIIDVSTPPDSPCNGPLRGTTAVWYPSGVSEQAEVEWRILAGEQPIRSGIAPVTAEVVTVGFDLRQEELPADGLLRVDARSRVPGGEIGEYGRAWKFRVSRDCHPLHVVSVGDSVLWGQELDDDRTFARLTAEALGAQTGRGAELHDYSASGAVLDAPGLPIANNDSLCPPVQDPGQTLADPDIDHRPDVFCQLEQALTAAENGGYTVDLVLLNGCINDLDPFLGIPVGVTPGTSDLSAAVRRECAGTGAEMINPAANVPYYSSAKHGYGGRGMQSAIEKAHTLPGAPKVLVANYFDGSEMEGMPEGLRQRWSEFVRVSAETFRQAATQANAVSGVPYAVSADGLFNQGATQPNSWMNPLGDESSSLRVLACGHTATVQGQCQGVAAGPPNAQDAKRFAETFLLNPSVREWFGDGSPQGEGFTVSRTSGPSGLTVNFDAAQAGGAIREYEWFFGDGSHLATSGPRAQHTYADTGPHLPRVLVTDMTGHRRMYELDRPIVIG</sequence>
<evidence type="ECO:0000313" key="4">
    <source>
        <dbReference type="Proteomes" id="UP000515512"/>
    </source>
</evidence>
<accession>A0A7D6VCT2</accession>
<dbReference type="AlphaFoldDB" id="A0A7D6VCT2"/>
<dbReference type="InterPro" id="IPR035986">
    <property type="entry name" value="PKD_dom_sf"/>
</dbReference>
<organism evidence="3 4">
    <name type="scientific">Nocardia huaxiensis</name>
    <dbReference type="NCBI Taxonomy" id="2755382"/>
    <lineage>
        <taxon>Bacteria</taxon>
        <taxon>Bacillati</taxon>
        <taxon>Actinomycetota</taxon>
        <taxon>Actinomycetes</taxon>
        <taxon>Mycobacteriales</taxon>
        <taxon>Nocardiaceae</taxon>
        <taxon>Nocardia</taxon>
    </lineage>
</organism>
<evidence type="ECO:0000256" key="1">
    <source>
        <dbReference type="SAM" id="SignalP"/>
    </source>
</evidence>
<dbReference type="KEGG" id="nhu:H0264_02860"/>
<keyword evidence="4" id="KW-1185">Reference proteome</keyword>